<proteinExistence type="predicted"/>
<feature type="region of interest" description="Disordered" evidence="1">
    <location>
        <begin position="220"/>
        <end position="262"/>
    </location>
</feature>
<protein>
    <submittedName>
        <fullName evidence="2">Uncharacterized protein</fullName>
    </submittedName>
</protein>
<feature type="region of interest" description="Disordered" evidence="1">
    <location>
        <begin position="165"/>
        <end position="202"/>
    </location>
</feature>
<reference evidence="3" key="1">
    <citation type="journal article" date="2012" name="PLoS Genet.">
        <title>The genomes of the fungal plant pathogens Cladosporium fulvum and Dothistroma septosporum reveal adaptation to different hosts and lifestyles but also signatures of common ancestry.</title>
        <authorList>
            <person name="de Wit P.J.G.M."/>
            <person name="van der Burgt A."/>
            <person name="Oekmen B."/>
            <person name="Stergiopoulos I."/>
            <person name="Abd-Elsalam K.A."/>
            <person name="Aerts A.L."/>
            <person name="Bahkali A.H."/>
            <person name="Beenen H.G."/>
            <person name="Chettri P."/>
            <person name="Cox M.P."/>
            <person name="Datema E."/>
            <person name="de Vries R.P."/>
            <person name="Dhillon B."/>
            <person name="Ganley A.R."/>
            <person name="Griffiths S.A."/>
            <person name="Guo Y."/>
            <person name="Hamelin R.C."/>
            <person name="Henrissat B."/>
            <person name="Kabir M.S."/>
            <person name="Jashni M.K."/>
            <person name="Kema G."/>
            <person name="Klaubauf S."/>
            <person name="Lapidus A."/>
            <person name="Levasseur A."/>
            <person name="Lindquist E."/>
            <person name="Mehrabi R."/>
            <person name="Ohm R.A."/>
            <person name="Owen T.J."/>
            <person name="Salamov A."/>
            <person name="Schwelm A."/>
            <person name="Schijlen E."/>
            <person name="Sun H."/>
            <person name="van den Burg H.A."/>
            <person name="van Ham R.C.H.J."/>
            <person name="Zhang S."/>
            <person name="Goodwin S.B."/>
            <person name="Grigoriev I.V."/>
            <person name="Collemare J."/>
            <person name="Bradshaw R.E."/>
        </authorList>
    </citation>
    <scope>NUCLEOTIDE SEQUENCE [LARGE SCALE GENOMIC DNA]</scope>
    <source>
        <strain evidence="3">NZE10 / CBS 128990</strain>
    </source>
</reference>
<gene>
    <name evidence="2" type="ORF">DOTSEDRAFT_29724</name>
</gene>
<sequence>MNTTASNISVETHSQHSSASRWASKALIGLITPNTQFLTGQIRMQNPPDPSNNSTDQMAHAKRPDDYRPVSPDFTSSNVPTPFRLDVYTPPMDDGYRPVSPEFTVIHPAQATFEPNNRYAPPSFSMAHQSQVSPRVAEPLTIQHHYFPTNKSIDRNNATAVTVASTTSRKRNATPSMTEVSTPASVTRHQQNASAPEAFPTSLPYQSSLTTVLSSFGAQQAPGGTNVGSFDDTAQPLRLPQEDSRPVNSTRKERHRGSDNLSTLPRNIRQREVIQCERCGSQVNRGSLLRHQTKSKCARLVRHPQVFPTPETYTSEINVSESASPDEFITPKFTPINAGTTLSESATIFHIHANGAVSSGTTSIGIPEAGRFRVVQGSSDLSEIARFRTLEALPEEPQAVTPA</sequence>
<feature type="region of interest" description="Disordered" evidence="1">
    <location>
        <begin position="41"/>
        <end position="78"/>
    </location>
</feature>
<organism evidence="2 3">
    <name type="scientific">Dothistroma septosporum (strain NZE10 / CBS 128990)</name>
    <name type="common">Red band needle blight fungus</name>
    <name type="synonym">Mycosphaerella pini</name>
    <dbReference type="NCBI Taxonomy" id="675120"/>
    <lineage>
        <taxon>Eukaryota</taxon>
        <taxon>Fungi</taxon>
        <taxon>Dikarya</taxon>
        <taxon>Ascomycota</taxon>
        <taxon>Pezizomycotina</taxon>
        <taxon>Dothideomycetes</taxon>
        <taxon>Dothideomycetidae</taxon>
        <taxon>Mycosphaerellales</taxon>
        <taxon>Mycosphaerellaceae</taxon>
        <taxon>Dothistroma</taxon>
    </lineage>
</organism>
<evidence type="ECO:0000313" key="3">
    <source>
        <dbReference type="Proteomes" id="UP000016933"/>
    </source>
</evidence>
<evidence type="ECO:0000313" key="2">
    <source>
        <dbReference type="EMBL" id="EME38139.1"/>
    </source>
</evidence>
<dbReference type="OrthoDB" id="10682643at2759"/>
<keyword evidence="3" id="KW-1185">Reference proteome</keyword>
<evidence type="ECO:0000256" key="1">
    <source>
        <dbReference type="SAM" id="MobiDB-lite"/>
    </source>
</evidence>
<dbReference type="HOGENOM" id="CLU_683390_0_0_1"/>
<reference evidence="2 3" key="2">
    <citation type="journal article" date="2012" name="PLoS Pathog.">
        <title>Diverse lifestyles and strategies of plant pathogenesis encoded in the genomes of eighteen Dothideomycetes fungi.</title>
        <authorList>
            <person name="Ohm R.A."/>
            <person name="Feau N."/>
            <person name="Henrissat B."/>
            <person name="Schoch C.L."/>
            <person name="Horwitz B.A."/>
            <person name="Barry K.W."/>
            <person name="Condon B.J."/>
            <person name="Copeland A.C."/>
            <person name="Dhillon B."/>
            <person name="Glaser F."/>
            <person name="Hesse C.N."/>
            <person name="Kosti I."/>
            <person name="LaButti K."/>
            <person name="Lindquist E.A."/>
            <person name="Lucas S."/>
            <person name="Salamov A.A."/>
            <person name="Bradshaw R.E."/>
            <person name="Ciuffetti L."/>
            <person name="Hamelin R.C."/>
            <person name="Kema G.H.J."/>
            <person name="Lawrence C."/>
            <person name="Scott J.A."/>
            <person name="Spatafora J.W."/>
            <person name="Turgeon B.G."/>
            <person name="de Wit P.J.G.M."/>
            <person name="Zhong S."/>
            <person name="Goodwin S.B."/>
            <person name="Grigoriev I.V."/>
        </authorList>
    </citation>
    <scope>NUCLEOTIDE SEQUENCE [LARGE SCALE GENOMIC DNA]</scope>
    <source>
        <strain evidence="3">NZE10 / CBS 128990</strain>
    </source>
</reference>
<feature type="compositionally biased region" description="Polar residues" evidence="1">
    <location>
        <begin position="173"/>
        <end position="194"/>
    </location>
</feature>
<dbReference type="Proteomes" id="UP000016933">
    <property type="component" value="Unassembled WGS sequence"/>
</dbReference>
<name>M2YHY0_DOTSN</name>
<dbReference type="EMBL" id="KB446548">
    <property type="protein sequence ID" value="EME38139.1"/>
    <property type="molecule type" value="Genomic_DNA"/>
</dbReference>
<accession>M2YHY0</accession>
<dbReference type="AlphaFoldDB" id="M2YHY0"/>